<evidence type="ECO:0000313" key="4">
    <source>
        <dbReference type="Proteomes" id="UP000002748"/>
    </source>
</evidence>
<dbReference type="HOGENOM" id="CLU_049945_0_0_1"/>
<dbReference type="VEuPathDB" id="FungiDB:A1Q1_04305"/>
<feature type="domain" description="Aminoglycoside phosphotransferase" evidence="2">
    <location>
        <begin position="104"/>
        <end position="343"/>
    </location>
</feature>
<dbReference type="OrthoDB" id="411145at2759"/>
<reference evidence="3 4" key="1">
    <citation type="journal article" date="2012" name="Eukaryot. Cell">
        <title>Draft genome sequence of CBS 2479, the standard type strain of Trichosporon asahii.</title>
        <authorList>
            <person name="Yang R.Y."/>
            <person name="Li H.T."/>
            <person name="Zhu H."/>
            <person name="Zhou G.P."/>
            <person name="Wang M."/>
            <person name="Wang L."/>
        </authorList>
    </citation>
    <scope>NUCLEOTIDE SEQUENCE [LARGE SCALE GENOMIC DNA]</scope>
    <source>
        <strain evidence="4">ATCC 90039 / CBS 2479 / JCM 2466 / KCTC 7840 / NCYC 2677 / UAMH 7654</strain>
    </source>
</reference>
<evidence type="ECO:0000256" key="1">
    <source>
        <dbReference type="SAM" id="MobiDB-lite"/>
    </source>
</evidence>
<gene>
    <name evidence="3" type="ORF">A1Q1_04305</name>
</gene>
<organism evidence="3 4">
    <name type="scientific">Trichosporon asahii var. asahii (strain ATCC 90039 / CBS 2479 / JCM 2466 / KCTC 7840 / NBRC 103889/ NCYC 2677 / UAMH 7654)</name>
    <name type="common">Yeast</name>
    <dbReference type="NCBI Taxonomy" id="1186058"/>
    <lineage>
        <taxon>Eukaryota</taxon>
        <taxon>Fungi</taxon>
        <taxon>Dikarya</taxon>
        <taxon>Basidiomycota</taxon>
        <taxon>Agaricomycotina</taxon>
        <taxon>Tremellomycetes</taxon>
        <taxon>Trichosporonales</taxon>
        <taxon>Trichosporonaceae</taxon>
        <taxon>Trichosporon</taxon>
    </lineage>
</organism>
<dbReference type="InterPro" id="IPR052961">
    <property type="entry name" value="Oxido-Kinase-like_Enzymes"/>
</dbReference>
<dbReference type="GeneID" id="25987818"/>
<protein>
    <recommendedName>
        <fullName evidence="2">Aminoglycoside phosphotransferase domain-containing protein</fullName>
    </recommendedName>
</protein>
<dbReference type="AlphaFoldDB" id="J6EW86"/>
<name>J6EW86_TRIAS</name>
<dbReference type="RefSeq" id="XP_014178157.1">
    <property type="nucleotide sequence ID" value="XM_014322682.1"/>
</dbReference>
<proteinExistence type="predicted"/>
<dbReference type="InterPro" id="IPR011009">
    <property type="entry name" value="Kinase-like_dom_sf"/>
</dbReference>
<evidence type="ECO:0000259" key="2">
    <source>
        <dbReference type="Pfam" id="PF01636"/>
    </source>
</evidence>
<dbReference type="SUPFAM" id="SSF56112">
    <property type="entry name" value="Protein kinase-like (PK-like)"/>
    <property type="match status" value="1"/>
</dbReference>
<feature type="region of interest" description="Disordered" evidence="1">
    <location>
        <begin position="40"/>
        <end position="70"/>
    </location>
</feature>
<dbReference type="Gene3D" id="3.90.1200.10">
    <property type="match status" value="1"/>
</dbReference>
<evidence type="ECO:0000313" key="3">
    <source>
        <dbReference type="EMBL" id="EJT47062.1"/>
    </source>
</evidence>
<dbReference type="KEGG" id="tasa:A1Q1_04305"/>
<comment type="caution">
    <text evidence="3">The sequence shown here is derived from an EMBL/GenBank/DDBJ whole genome shotgun (WGS) entry which is preliminary data.</text>
</comment>
<dbReference type="Pfam" id="PF01636">
    <property type="entry name" value="APH"/>
    <property type="match status" value="1"/>
</dbReference>
<feature type="compositionally biased region" description="Pro residues" evidence="1">
    <location>
        <begin position="47"/>
        <end position="56"/>
    </location>
</feature>
<dbReference type="PANTHER" id="PTHR23020">
    <property type="entry name" value="UNCHARACTERIZED NUCLEAR HORMONE RECEPTOR-RELATED"/>
    <property type="match status" value="1"/>
</dbReference>
<dbReference type="EMBL" id="ALBS01000266">
    <property type="protein sequence ID" value="EJT47062.1"/>
    <property type="molecule type" value="Genomic_DNA"/>
</dbReference>
<sequence>MRLFGSDRRDISARRSPSPITDFVSPILISSVRLLLPPSSRRQLLDPPTPPTPATPTMPRQSSRSSAPTPRRVAELLLQPLGYEVVSLRELQTLWAGYGHVCSVVARKGRDQRRLVLKLISPPPVSDADEGHLRKMLSYRVEQYFYAHVAPVVCTKATVADCPAVAGIDGQHPELEGTLALLLEDLSVSFPLAGEKRAYLSEKQVGAALRWLGEFHGNSRQLFPAKTHEFVRPPLEESRPEGKKLWLNGGYTYLATRRGELANLADEGGEWADAFCAEDNDGMNMAERVASVLEARGRPAETLIHGDVKSENLFTTSDQMRAAFFDFQYVGLGLGACDLAKLFTCSIPLVMLVPDRHVGQTLDMTEGERKLLQEYRRTLLANGKRWGMSEESYPWNEFKRHWETALVDWCRFQASWGFWGNTEWLEARVRSILADKDWRAGLDEQ</sequence>
<dbReference type="InterPro" id="IPR002575">
    <property type="entry name" value="Aminoglycoside_PTrfase"/>
</dbReference>
<dbReference type="Proteomes" id="UP000002748">
    <property type="component" value="Unassembled WGS sequence"/>
</dbReference>
<accession>J6EW86</accession>
<dbReference type="PANTHER" id="PTHR23020:SF41">
    <property type="entry name" value="AMINOGLYCOSIDE PHOSPHOTRANSFERASE DOMAIN-CONTAINING PROTEIN"/>
    <property type="match status" value="1"/>
</dbReference>